<accession>A0A100Y9V0</accession>
<feature type="region of interest" description="Disordered" evidence="1">
    <location>
        <begin position="1"/>
        <end position="93"/>
    </location>
</feature>
<evidence type="ECO:0000256" key="1">
    <source>
        <dbReference type="SAM" id="MobiDB-lite"/>
    </source>
</evidence>
<reference evidence="2 3" key="1">
    <citation type="submission" date="2015-11" db="EMBL/GenBank/DDBJ databases">
        <title>Genome-wide analysis reveals the secondary metabolome in Streptomyces kanasensis ZX01.</title>
        <authorList>
            <person name="Zhang G."/>
            <person name="Han L."/>
            <person name="Feng J."/>
            <person name="Zhang X."/>
        </authorList>
    </citation>
    <scope>NUCLEOTIDE SEQUENCE [LARGE SCALE GENOMIC DNA]</scope>
    <source>
        <strain evidence="2 3">ZX01</strain>
    </source>
</reference>
<dbReference type="EMBL" id="LNSV01000004">
    <property type="protein sequence ID" value="KUH40269.1"/>
    <property type="molecule type" value="Genomic_DNA"/>
</dbReference>
<feature type="compositionally biased region" description="Low complexity" evidence="1">
    <location>
        <begin position="84"/>
        <end position="93"/>
    </location>
</feature>
<proteinExistence type="predicted"/>
<feature type="compositionally biased region" description="Basic residues" evidence="1">
    <location>
        <begin position="1"/>
        <end position="13"/>
    </location>
</feature>
<gene>
    <name evidence="2" type="ORF">ATE80_02945</name>
</gene>
<evidence type="ECO:0000313" key="2">
    <source>
        <dbReference type="EMBL" id="KUH40269.1"/>
    </source>
</evidence>
<keyword evidence="3" id="KW-1185">Reference proteome</keyword>
<sequence>MPRRPPGGRHRGRPAPGGTGGRTHVGPAGPRQWPARANNTADHPARDGLRPGPDRSPYGPARGGAPVVLPDGPAHRVTADGVRSRAAASRGVA</sequence>
<protein>
    <submittedName>
        <fullName evidence="2">Uncharacterized protein</fullName>
    </submittedName>
</protein>
<organism evidence="2 3">
    <name type="scientific">Streptomyces kanasensis</name>
    <dbReference type="NCBI Taxonomy" id="936756"/>
    <lineage>
        <taxon>Bacteria</taxon>
        <taxon>Bacillati</taxon>
        <taxon>Actinomycetota</taxon>
        <taxon>Actinomycetes</taxon>
        <taxon>Kitasatosporales</taxon>
        <taxon>Streptomycetaceae</taxon>
        <taxon>Streptomyces</taxon>
    </lineage>
</organism>
<comment type="caution">
    <text evidence="2">The sequence shown here is derived from an EMBL/GenBank/DDBJ whole genome shotgun (WGS) entry which is preliminary data.</text>
</comment>
<evidence type="ECO:0000313" key="3">
    <source>
        <dbReference type="Proteomes" id="UP000054011"/>
    </source>
</evidence>
<feature type="compositionally biased region" description="Basic and acidic residues" evidence="1">
    <location>
        <begin position="43"/>
        <end position="53"/>
    </location>
</feature>
<name>A0A100Y9V0_9ACTN</name>
<dbReference type="Proteomes" id="UP000054011">
    <property type="component" value="Unassembled WGS sequence"/>
</dbReference>
<dbReference type="AlphaFoldDB" id="A0A100Y9V0"/>